<proteinExistence type="inferred from homology"/>
<dbReference type="PANTHER" id="PTHR42792:SF2">
    <property type="entry name" value="FLAGELLIN"/>
    <property type="match status" value="1"/>
</dbReference>
<dbReference type="Gene3D" id="1.20.1330.10">
    <property type="entry name" value="f41 fragment of flagellin, N-terminal domain"/>
    <property type="match status" value="1"/>
</dbReference>
<evidence type="ECO:0000313" key="6">
    <source>
        <dbReference type="EMBL" id="MBE9637141.1"/>
    </source>
</evidence>
<feature type="domain" description="Flagellin C-terminal" evidence="5">
    <location>
        <begin position="204"/>
        <end position="288"/>
    </location>
</feature>
<keyword evidence="6" id="KW-0282">Flagellum</keyword>
<organism evidence="6 7">
    <name type="scientific">Salipiger mangrovisoli</name>
    <dbReference type="NCBI Taxonomy" id="2865933"/>
    <lineage>
        <taxon>Bacteria</taxon>
        <taxon>Pseudomonadati</taxon>
        <taxon>Pseudomonadota</taxon>
        <taxon>Alphaproteobacteria</taxon>
        <taxon>Rhodobacterales</taxon>
        <taxon>Roseobacteraceae</taxon>
        <taxon>Salipiger</taxon>
    </lineage>
</organism>
<dbReference type="SUPFAM" id="SSF64518">
    <property type="entry name" value="Phase 1 flagellin"/>
    <property type="match status" value="1"/>
</dbReference>
<dbReference type="PRINTS" id="PR00207">
    <property type="entry name" value="FLAGELLIN"/>
</dbReference>
<comment type="subcellular location">
    <subcellularLocation>
        <location evidence="3">Secreted</location>
    </subcellularLocation>
    <subcellularLocation>
        <location evidence="3">Bacterial flagellum</location>
    </subcellularLocation>
</comment>
<dbReference type="PANTHER" id="PTHR42792">
    <property type="entry name" value="FLAGELLIN"/>
    <property type="match status" value="1"/>
</dbReference>
<keyword evidence="7" id="KW-1185">Reference proteome</keyword>
<dbReference type="InterPro" id="IPR001492">
    <property type="entry name" value="Flagellin"/>
</dbReference>
<keyword evidence="6" id="KW-0969">Cilium</keyword>
<dbReference type="RefSeq" id="WP_194134457.1">
    <property type="nucleotide sequence ID" value="NZ_JADFFK010000006.1"/>
</dbReference>
<evidence type="ECO:0000256" key="3">
    <source>
        <dbReference type="RuleBase" id="RU362073"/>
    </source>
</evidence>
<comment type="caution">
    <text evidence="6">The sequence shown here is derived from an EMBL/GenBank/DDBJ whole genome shotgun (WGS) entry which is preliminary data.</text>
</comment>
<evidence type="ECO:0000313" key="7">
    <source>
        <dbReference type="Proteomes" id="UP000607796"/>
    </source>
</evidence>
<dbReference type="Proteomes" id="UP000607796">
    <property type="component" value="Unassembled WGS sequence"/>
</dbReference>
<name>A0ABR9X0W1_9RHOB</name>
<evidence type="ECO:0000259" key="4">
    <source>
        <dbReference type="Pfam" id="PF00669"/>
    </source>
</evidence>
<dbReference type="InterPro" id="IPR046358">
    <property type="entry name" value="Flagellin_C"/>
</dbReference>
<evidence type="ECO:0000259" key="5">
    <source>
        <dbReference type="Pfam" id="PF00700"/>
    </source>
</evidence>
<dbReference type="Pfam" id="PF00700">
    <property type="entry name" value="Flagellin_C"/>
    <property type="match status" value="1"/>
</dbReference>
<gene>
    <name evidence="6" type="ORF">IQ782_09845</name>
</gene>
<keyword evidence="6" id="KW-0966">Cell projection</keyword>
<feature type="domain" description="Flagellin N-terminal" evidence="4">
    <location>
        <begin position="4"/>
        <end position="135"/>
    </location>
</feature>
<evidence type="ECO:0000256" key="1">
    <source>
        <dbReference type="ARBA" id="ARBA00005709"/>
    </source>
</evidence>
<dbReference type="InterPro" id="IPR001029">
    <property type="entry name" value="Flagellin_N"/>
</dbReference>
<comment type="similarity">
    <text evidence="1 3">Belongs to the bacterial flagellin family.</text>
</comment>
<keyword evidence="2 3" id="KW-0975">Bacterial flagellum</keyword>
<protein>
    <recommendedName>
        <fullName evidence="3">Flagellin</fullName>
    </recommendedName>
</protein>
<reference evidence="6 7" key="1">
    <citation type="journal article" date="2021" name="Int. J. Syst. Evol. Microbiol.">
        <title>Salipiger mangrovisoli sp. nov., isolated from mangrove soil and the proposal for the reclassification of Paraphaeobacter pallidus as Salipiger pallidus comb. nov.</title>
        <authorList>
            <person name="Du J."/>
            <person name="Liu Y."/>
            <person name="Pei T."/>
            <person name="Deng M.R."/>
            <person name="Zhu H."/>
        </authorList>
    </citation>
    <scope>NUCLEOTIDE SEQUENCE [LARGE SCALE GENOMIC DNA]</scope>
    <source>
        <strain evidence="6 7">6D45A</strain>
    </source>
</reference>
<sequence length="289" mass="30102">MSSINTNASAMNALSTLRGINKNLESTQSRISTGLKIQSGKDNAAYFSISESMSSDSSVYKSIDEGLTLTKNSISTARLGAESIASLAETFSERVAFAQGDAVDRAAIQDELNGLINQMKNTIEQATFNGNDLVNAAGAGNIGTTAAVVGTTSTVTVVTGITRDSSGSLDVTSMSFSTEDLSSIVDALEGINLTTSADLGADLEAAKSAFDDATDAATRLGIAEKSIENQQEFLNKLTDNIDTGVGAMIDADMEEEAARLQALQVQQQLATQSLSIANSSPQSILSLFQ</sequence>
<dbReference type="Pfam" id="PF00669">
    <property type="entry name" value="Flagellin_N"/>
    <property type="match status" value="1"/>
</dbReference>
<accession>A0ABR9X0W1</accession>
<keyword evidence="3" id="KW-0964">Secreted</keyword>
<evidence type="ECO:0000256" key="2">
    <source>
        <dbReference type="ARBA" id="ARBA00023143"/>
    </source>
</evidence>
<dbReference type="EMBL" id="JADFFK010000006">
    <property type="protein sequence ID" value="MBE9637141.1"/>
    <property type="molecule type" value="Genomic_DNA"/>
</dbReference>
<comment type="function">
    <text evidence="3">Flagellin is the subunit protein which polymerizes to form the filaments of bacterial flagella.</text>
</comment>